<evidence type="ECO:0000256" key="5">
    <source>
        <dbReference type="ARBA" id="ARBA00022725"/>
    </source>
</evidence>
<evidence type="ECO:0000256" key="4">
    <source>
        <dbReference type="ARBA" id="ARBA00022692"/>
    </source>
</evidence>
<evidence type="ECO:0000256" key="7">
    <source>
        <dbReference type="ARBA" id="ARBA00023136"/>
    </source>
</evidence>
<evidence type="ECO:0000256" key="3">
    <source>
        <dbReference type="ARBA" id="ARBA00022606"/>
    </source>
</evidence>
<keyword evidence="9" id="KW-0675">Receptor</keyword>
<organism evidence="12 13">
    <name type="scientific">Staurois parvus</name>
    <dbReference type="NCBI Taxonomy" id="386267"/>
    <lineage>
        <taxon>Eukaryota</taxon>
        <taxon>Metazoa</taxon>
        <taxon>Chordata</taxon>
        <taxon>Craniata</taxon>
        <taxon>Vertebrata</taxon>
        <taxon>Euteleostomi</taxon>
        <taxon>Amphibia</taxon>
        <taxon>Batrachia</taxon>
        <taxon>Anura</taxon>
        <taxon>Neobatrachia</taxon>
        <taxon>Ranoidea</taxon>
        <taxon>Ranidae</taxon>
        <taxon>Staurois</taxon>
    </lineage>
</organism>
<dbReference type="PRINTS" id="PR00245">
    <property type="entry name" value="OLFACTORYR"/>
</dbReference>
<evidence type="ECO:0000256" key="6">
    <source>
        <dbReference type="ARBA" id="ARBA00022989"/>
    </source>
</evidence>
<feature type="transmembrane region" description="Helical" evidence="10">
    <location>
        <begin position="24"/>
        <end position="50"/>
    </location>
</feature>
<dbReference type="PRINTS" id="PR00237">
    <property type="entry name" value="GPCRRHODOPSN"/>
</dbReference>
<feature type="transmembrane region" description="Helical" evidence="10">
    <location>
        <begin position="97"/>
        <end position="119"/>
    </location>
</feature>
<gene>
    <name evidence="12" type="ORF">SPARVUS_LOCUS16409132</name>
</gene>
<evidence type="ECO:0000259" key="11">
    <source>
        <dbReference type="PROSITE" id="PS50262"/>
    </source>
</evidence>
<feature type="transmembrane region" description="Helical" evidence="10">
    <location>
        <begin position="200"/>
        <end position="225"/>
    </location>
</feature>
<dbReference type="SUPFAM" id="SSF81321">
    <property type="entry name" value="Family A G protein-coupled receptor-like"/>
    <property type="match status" value="1"/>
</dbReference>
<keyword evidence="8 9" id="KW-0807">Transducer</keyword>
<dbReference type="InterPro" id="IPR000276">
    <property type="entry name" value="GPCR_Rhodpsn"/>
</dbReference>
<comment type="caution">
    <text evidence="12">The sequence shown here is derived from an EMBL/GenBank/DDBJ whole genome shotgun (WGS) entry which is preliminary data.</text>
</comment>
<keyword evidence="9" id="KW-0297">G-protein coupled receptor</keyword>
<name>A0ABN9HMV2_9NEOB</name>
<evidence type="ECO:0000256" key="2">
    <source>
        <dbReference type="ARBA" id="ARBA00022475"/>
    </source>
</evidence>
<reference evidence="12" key="1">
    <citation type="submission" date="2023-05" db="EMBL/GenBank/DDBJ databases">
        <authorList>
            <person name="Stuckert A."/>
        </authorList>
    </citation>
    <scope>NUCLEOTIDE SEQUENCE</scope>
</reference>
<dbReference type="EMBL" id="CATNWA010021549">
    <property type="protein sequence ID" value="CAI9623114.1"/>
    <property type="molecule type" value="Genomic_DNA"/>
</dbReference>
<keyword evidence="6 10" id="KW-1133">Transmembrane helix</keyword>
<keyword evidence="7 10" id="KW-0472">Membrane</keyword>
<feature type="transmembrane region" description="Helical" evidence="10">
    <location>
        <begin position="271"/>
        <end position="289"/>
    </location>
</feature>
<evidence type="ECO:0000313" key="12">
    <source>
        <dbReference type="EMBL" id="CAI9623114.1"/>
    </source>
</evidence>
<comment type="subcellular location">
    <subcellularLocation>
        <location evidence="1 10">Cell membrane</location>
        <topology evidence="1 10">Multi-pass membrane protein</topology>
    </subcellularLocation>
</comment>
<evidence type="ECO:0000256" key="10">
    <source>
        <dbReference type="RuleBase" id="RU363047"/>
    </source>
</evidence>
<keyword evidence="4 9" id="KW-0812">Transmembrane</keyword>
<dbReference type="PROSITE" id="PS00237">
    <property type="entry name" value="G_PROTEIN_RECEP_F1_1"/>
    <property type="match status" value="1"/>
</dbReference>
<evidence type="ECO:0000256" key="8">
    <source>
        <dbReference type="ARBA" id="ARBA00023224"/>
    </source>
</evidence>
<feature type="non-terminal residue" evidence="12">
    <location>
        <position position="1"/>
    </location>
</feature>
<feature type="domain" description="G-protein coupled receptors family 1 profile" evidence="11">
    <location>
        <begin position="40"/>
        <end position="289"/>
    </location>
</feature>
<feature type="transmembrane region" description="Helical" evidence="10">
    <location>
        <begin position="237"/>
        <end position="259"/>
    </location>
</feature>
<feature type="transmembrane region" description="Helical" evidence="10">
    <location>
        <begin position="57"/>
        <end position="77"/>
    </location>
</feature>
<protein>
    <recommendedName>
        <fullName evidence="10">Olfactory receptor</fullName>
    </recommendedName>
</protein>
<sequence length="315" mass="35415">SNATITHVTEFIIFGFPSLQNYHILLFCVLLCIYLFTLSGNGFIFCLVIFDRHLHTPMYFFVCNLSFIDMTYTSVTIPKMLAKFLMNLNTISYTACFVQMYIFLSLGATECYLLAVMAYDRYIAICSPLHYHIIMTRQLYIILAMAAWCVGFAAPLAATIVALKLPYCGPNILYHYYCDIDPLLSLACANLSLNIAVGSFSGAVVTLLSFAVIVISYTKIILTILRISSKGGRKKTFSTCASHFTVVSIFLLPIMFVYIRPTALYSSDVDSLVAMLYTVLTPMMNPIIYSMRNKDIKFALQRKIGFICTRSSLVT</sequence>
<feature type="transmembrane region" description="Helical" evidence="10">
    <location>
        <begin position="139"/>
        <end position="163"/>
    </location>
</feature>
<dbReference type="InterPro" id="IPR000725">
    <property type="entry name" value="Olfact_rcpt"/>
</dbReference>
<dbReference type="InterPro" id="IPR017452">
    <property type="entry name" value="GPCR_Rhodpsn_7TM"/>
</dbReference>
<comment type="similarity">
    <text evidence="9">Belongs to the G-protein coupled receptor 1 family.</text>
</comment>
<dbReference type="PANTHER" id="PTHR26453">
    <property type="entry name" value="OLFACTORY RECEPTOR"/>
    <property type="match status" value="1"/>
</dbReference>
<dbReference type="PROSITE" id="PS50262">
    <property type="entry name" value="G_PROTEIN_RECEP_F1_2"/>
    <property type="match status" value="1"/>
</dbReference>
<evidence type="ECO:0000256" key="9">
    <source>
        <dbReference type="RuleBase" id="RU000688"/>
    </source>
</evidence>
<dbReference type="CDD" id="cd13954">
    <property type="entry name" value="7tmA_OR"/>
    <property type="match status" value="1"/>
</dbReference>
<keyword evidence="5 10" id="KW-0552">Olfaction</keyword>
<evidence type="ECO:0000256" key="1">
    <source>
        <dbReference type="ARBA" id="ARBA00004651"/>
    </source>
</evidence>
<keyword evidence="13" id="KW-1185">Reference proteome</keyword>
<keyword evidence="3 10" id="KW-0716">Sensory transduction</keyword>
<keyword evidence="2 10" id="KW-1003">Cell membrane</keyword>
<dbReference type="Gene3D" id="1.20.1070.10">
    <property type="entry name" value="Rhodopsin 7-helix transmembrane proteins"/>
    <property type="match status" value="1"/>
</dbReference>
<dbReference type="Proteomes" id="UP001162483">
    <property type="component" value="Unassembled WGS sequence"/>
</dbReference>
<dbReference type="Pfam" id="PF13853">
    <property type="entry name" value="7tm_4"/>
    <property type="match status" value="1"/>
</dbReference>
<evidence type="ECO:0000313" key="13">
    <source>
        <dbReference type="Proteomes" id="UP001162483"/>
    </source>
</evidence>
<accession>A0ABN9HMV2</accession>
<proteinExistence type="inferred from homology"/>